<dbReference type="RefSeq" id="WP_219748433.1">
    <property type="nucleotide sequence ID" value="NZ_JAHXZN010000002.1"/>
</dbReference>
<keyword evidence="10 11" id="KW-0998">Cell outer membrane</keyword>
<evidence type="ECO:0000313" key="17">
    <source>
        <dbReference type="Proteomes" id="UP000759103"/>
    </source>
</evidence>
<evidence type="ECO:0000256" key="9">
    <source>
        <dbReference type="ARBA" id="ARBA00023136"/>
    </source>
</evidence>
<feature type="domain" description="TonB-dependent receptor plug" evidence="15">
    <location>
        <begin position="60"/>
        <end position="167"/>
    </location>
</feature>
<dbReference type="EMBL" id="JAHXZN010000002">
    <property type="protein sequence ID" value="MBW6531030.1"/>
    <property type="molecule type" value="Genomic_DNA"/>
</dbReference>
<sequence>MHIRVSSAGQYLIAVAATALSIGQAHAQASSQAPLPGIVTEGPDGEVVVTTTAQKRFENIQDVPLAVQVVNPAQLEAQGVHHFQELERVMPSLVVRPANQPVNTNVSIRGVGTFAYAIGVESSVAVTVDGAPVAFLARAIGDLPDVAMIEVLRGPQSTLYGKAASAGLIKIMTTQPTNDLHVRANARLTDDHEFAEQLSITGPLTDTLGYVVTGGFTHWDGNLRDTVRGKRIGGRDTITTRGKLRWRATPDLTFTLSGNHAEGSTAFGRPFVRLDPAARLRSDPALTPAVVLPGVEAGADNQSVAYNARSGTDYHGSGALLRSEWDLGKLNFLSLTNYDRFKLYDYLDFDDTASSAPLGNAREIGRFGSRLFTQEVRILSPGDSAFRYALGLYYADTRFERPFERGPGFALSHLHATAGSRQIAGFGQLDWEFVPSLTATVGGRVQNERVRYTFDDLLVAQRDPQATHHYAGHDSDDAATYRLGLTYQATRDLMLFTTYATGYKGQAYDLTTGFDQKRADGGPIRPERSRDKEIGVRSQWFDRRLTTNLTFFGTHYRDLQAQTVEFYADGSYRNRLTNVGRLVTRGVEVESAARPTGDLTLAANATYLRARYLSFSSAPCFPLQTVAQGCVGSPARQDLSGERLPQAPTWRLDASAEYAPELGQHYRAVMQAAWQYQGAMSYAPRDPELWQRAYHIANISLGLRDADRHWDAAVFVDNVFDQRHYTSLVNNANNFGGQVATAALLPRDFRRFGGIRVGLSF</sequence>
<keyword evidence="7" id="KW-0406">Ion transport</keyword>
<evidence type="ECO:0000256" key="6">
    <source>
        <dbReference type="ARBA" id="ARBA00023004"/>
    </source>
</evidence>
<evidence type="ECO:0000256" key="7">
    <source>
        <dbReference type="ARBA" id="ARBA00023065"/>
    </source>
</evidence>
<accession>A0ABS7BN48</accession>
<dbReference type="PANTHER" id="PTHR32552:SF81">
    <property type="entry name" value="TONB-DEPENDENT OUTER MEMBRANE RECEPTOR"/>
    <property type="match status" value="1"/>
</dbReference>
<dbReference type="InterPro" id="IPR036942">
    <property type="entry name" value="Beta-barrel_TonB_sf"/>
</dbReference>
<dbReference type="Gene3D" id="2.40.170.20">
    <property type="entry name" value="TonB-dependent receptor, beta-barrel domain"/>
    <property type="match status" value="1"/>
</dbReference>
<evidence type="ECO:0000256" key="1">
    <source>
        <dbReference type="ARBA" id="ARBA00004571"/>
    </source>
</evidence>
<name>A0ABS7BN48_9SPHN</name>
<dbReference type="Pfam" id="PF07715">
    <property type="entry name" value="Plug"/>
    <property type="match status" value="1"/>
</dbReference>
<evidence type="ECO:0000256" key="12">
    <source>
        <dbReference type="RuleBase" id="RU003357"/>
    </source>
</evidence>
<dbReference type="InterPro" id="IPR039426">
    <property type="entry name" value="TonB-dep_rcpt-like"/>
</dbReference>
<organism evidence="16 17">
    <name type="scientific">Sphingomonas citri</name>
    <dbReference type="NCBI Taxonomy" id="2862499"/>
    <lineage>
        <taxon>Bacteria</taxon>
        <taxon>Pseudomonadati</taxon>
        <taxon>Pseudomonadota</taxon>
        <taxon>Alphaproteobacteria</taxon>
        <taxon>Sphingomonadales</taxon>
        <taxon>Sphingomonadaceae</taxon>
        <taxon>Sphingomonas</taxon>
    </lineage>
</organism>
<keyword evidence="13" id="KW-0732">Signal</keyword>
<evidence type="ECO:0000256" key="3">
    <source>
        <dbReference type="ARBA" id="ARBA00022452"/>
    </source>
</evidence>
<evidence type="ECO:0000259" key="15">
    <source>
        <dbReference type="Pfam" id="PF07715"/>
    </source>
</evidence>
<keyword evidence="5 11" id="KW-0812">Transmembrane</keyword>
<feature type="signal peptide" evidence="13">
    <location>
        <begin position="1"/>
        <end position="27"/>
    </location>
</feature>
<protein>
    <submittedName>
        <fullName evidence="16">TonB-dependent receptor</fullName>
    </submittedName>
</protein>
<feature type="chain" id="PRO_5046308288" evidence="13">
    <location>
        <begin position="28"/>
        <end position="761"/>
    </location>
</feature>
<evidence type="ECO:0000256" key="4">
    <source>
        <dbReference type="ARBA" id="ARBA00022496"/>
    </source>
</evidence>
<comment type="similarity">
    <text evidence="11 12">Belongs to the TonB-dependent receptor family.</text>
</comment>
<feature type="domain" description="TonB-dependent receptor-like beta-barrel" evidence="14">
    <location>
        <begin position="300"/>
        <end position="719"/>
    </location>
</feature>
<keyword evidence="16" id="KW-0675">Receptor</keyword>
<dbReference type="Pfam" id="PF00593">
    <property type="entry name" value="TonB_dep_Rec_b-barrel"/>
    <property type="match status" value="1"/>
</dbReference>
<keyword evidence="8 12" id="KW-0798">TonB box</keyword>
<gene>
    <name evidence="16" type="ORF">KZ820_09820</name>
</gene>
<keyword evidence="17" id="KW-1185">Reference proteome</keyword>
<evidence type="ECO:0000259" key="14">
    <source>
        <dbReference type="Pfam" id="PF00593"/>
    </source>
</evidence>
<evidence type="ECO:0000256" key="10">
    <source>
        <dbReference type="ARBA" id="ARBA00023237"/>
    </source>
</evidence>
<keyword evidence="9 11" id="KW-0472">Membrane</keyword>
<keyword evidence="6" id="KW-0408">Iron</keyword>
<comment type="caution">
    <text evidence="16">The sequence shown here is derived from an EMBL/GenBank/DDBJ whole genome shotgun (WGS) entry which is preliminary data.</text>
</comment>
<keyword evidence="3 11" id="KW-1134">Transmembrane beta strand</keyword>
<evidence type="ECO:0000256" key="2">
    <source>
        <dbReference type="ARBA" id="ARBA00022448"/>
    </source>
</evidence>
<dbReference type="SUPFAM" id="SSF56935">
    <property type="entry name" value="Porins"/>
    <property type="match status" value="1"/>
</dbReference>
<evidence type="ECO:0000256" key="13">
    <source>
        <dbReference type="SAM" id="SignalP"/>
    </source>
</evidence>
<keyword evidence="2 11" id="KW-0813">Transport</keyword>
<dbReference type="PROSITE" id="PS52016">
    <property type="entry name" value="TONB_DEPENDENT_REC_3"/>
    <property type="match status" value="1"/>
</dbReference>
<proteinExistence type="inferred from homology"/>
<evidence type="ECO:0000256" key="5">
    <source>
        <dbReference type="ARBA" id="ARBA00022692"/>
    </source>
</evidence>
<dbReference type="InterPro" id="IPR000531">
    <property type="entry name" value="Beta-barrel_TonB"/>
</dbReference>
<keyword evidence="4" id="KW-0410">Iron transport</keyword>
<dbReference type="CDD" id="cd01347">
    <property type="entry name" value="ligand_gated_channel"/>
    <property type="match status" value="1"/>
</dbReference>
<dbReference type="Proteomes" id="UP000759103">
    <property type="component" value="Unassembled WGS sequence"/>
</dbReference>
<dbReference type="InterPro" id="IPR012910">
    <property type="entry name" value="Plug_dom"/>
</dbReference>
<dbReference type="PANTHER" id="PTHR32552">
    <property type="entry name" value="FERRICHROME IRON RECEPTOR-RELATED"/>
    <property type="match status" value="1"/>
</dbReference>
<comment type="subcellular location">
    <subcellularLocation>
        <location evidence="1 11">Cell outer membrane</location>
        <topology evidence="1 11">Multi-pass membrane protein</topology>
    </subcellularLocation>
</comment>
<reference evidence="16 17" key="1">
    <citation type="submission" date="2021-07" db="EMBL/GenBank/DDBJ databases">
        <title>Sphingomonas sp.</title>
        <authorList>
            <person name="Feng G."/>
            <person name="Li J."/>
            <person name="Pan M."/>
        </authorList>
    </citation>
    <scope>NUCLEOTIDE SEQUENCE [LARGE SCALE GENOMIC DNA]</scope>
    <source>
        <strain evidence="16 17">RRHST34</strain>
    </source>
</reference>
<evidence type="ECO:0000313" key="16">
    <source>
        <dbReference type="EMBL" id="MBW6531030.1"/>
    </source>
</evidence>
<evidence type="ECO:0000256" key="8">
    <source>
        <dbReference type="ARBA" id="ARBA00023077"/>
    </source>
</evidence>
<evidence type="ECO:0000256" key="11">
    <source>
        <dbReference type="PROSITE-ProRule" id="PRU01360"/>
    </source>
</evidence>